<keyword evidence="1" id="KW-0472">Membrane</keyword>
<accession>A0ABP9L5F8</accession>
<dbReference type="Proteomes" id="UP001500603">
    <property type="component" value="Unassembled WGS sequence"/>
</dbReference>
<keyword evidence="1" id="KW-1133">Transmembrane helix</keyword>
<evidence type="ECO:0000313" key="2">
    <source>
        <dbReference type="EMBL" id="GAA5069577.1"/>
    </source>
</evidence>
<sequence>MFFDIRTIVGALLGLYGIVLIITGFVNNTAAQEAKTGGININLWSGIGMAVFALLFILWAYLRPVVTPDSAATSEEEPSTEIP</sequence>
<keyword evidence="3" id="KW-1185">Reference proteome</keyword>
<dbReference type="EMBL" id="BAABJM010000010">
    <property type="protein sequence ID" value="GAA5069577.1"/>
    <property type="molecule type" value="Genomic_DNA"/>
</dbReference>
<keyword evidence="1" id="KW-0812">Transmembrane</keyword>
<name>A0ABP9L5F8_9NOCA</name>
<feature type="transmembrane region" description="Helical" evidence="1">
    <location>
        <begin position="7"/>
        <end position="26"/>
    </location>
</feature>
<evidence type="ECO:0000256" key="1">
    <source>
        <dbReference type="SAM" id="Phobius"/>
    </source>
</evidence>
<comment type="caution">
    <text evidence="2">The sequence shown here is derived from an EMBL/GenBank/DDBJ whole genome shotgun (WGS) entry which is preliminary data.</text>
</comment>
<protein>
    <recommendedName>
        <fullName evidence="4">DUF485 domain-containing protein</fullName>
    </recommendedName>
</protein>
<proteinExistence type="predicted"/>
<dbReference type="RefSeq" id="WP_345499887.1">
    <property type="nucleotide sequence ID" value="NZ_BAABJM010000010.1"/>
</dbReference>
<gene>
    <name evidence="2" type="ORF">GCM10023318_61020</name>
</gene>
<feature type="transmembrane region" description="Helical" evidence="1">
    <location>
        <begin position="41"/>
        <end position="62"/>
    </location>
</feature>
<organism evidence="2 3">
    <name type="scientific">Nocardia callitridis</name>
    <dbReference type="NCBI Taxonomy" id="648753"/>
    <lineage>
        <taxon>Bacteria</taxon>
        <taxon>Bacillati</taxon>
        <taxon>Actinomycetota</taxon>
        <taxon>Actinomycetes</taxon>
        <taxon>Mycobacteriales</taxon>
        <taxon>Nocardiaceae</taxon>
        <taxon>Nocardia</taxon>
    </lineage>
</organism>
<reference evidence="3" key="1">
    <citation type="journal article" date="2019" name="Int. J. Syst. Evol. Microbiol.">
        <title>The Global Catalogue of Microorganisms (GCM) 10K type strain sequencing project: providing services to taxonomists for standard genome sequencing and annotation.</title>
        <authorList>
            <consortium name="The Broad Institute Genomics Platform"/>
            <consortium name="The Broad Institute Genome Sequencing Center for Infectious Disease"/>
            <person name="Wu L."/>
            <person name="Ma J."/>
        </authorList>
    </citation>
    <scope>NUCLEOTIDE SEQUENCE [LARGE SCALE GENOMIC DNA]</scope>
    <source>
        <strain evidence="3">JCM 18298</strain>
    </source>
</reference>
<evidence type="ECO:0000313" key="3">
    <source>
        <dbReference type="Proteomes" id="UP001500603"/>
    </source>
</evidence>
<evidence type="ECO:0008006" key="4">
    <source>
        <dbReference type="Google" id="ProtNLM"/>
    </source>
</evidence>